<dbReference type="InterPro" id="IPR035976">
    <property type="entry name" value="Sushi/SCR/CCP_sf"/>
</dbReference>
<dbReference type="GO" id="GO:0004222">
    <property type="term" value="F:metalloendopeptidase activity"/>
    <property type="evidence" value="ECO:0000318"/>
    <property type="project" value="GO_Central"/>
</dbReference>
<dbReference type="Proteomes" id="UP000001593">
    <property type="component" value="Unassembled WGS sequence"/>
</dbReference>
<dbReference type="Gene3D" id="2.60.120.200">
    <property type="match status" value="1"/>
</dbReference>
<dbReference type="InterPro" id="IPR058897">
    <property type="entry name" value="PAPPA_SD_C"/>
</dbReference>
<dbReference type="SUPFAM" id="SSF49265">
    <property type="entry name" value="Fibronectin type III"/>
    <property type="match status" value="1"/>
</dbReference>
<dbReference type="PANTHER" id="PTHR46130:SF3">
    <property type="entry name" value="CHROMOSOME UNDETERMINED SCAFFOLD_33, WHOLE GENOME SHOTGUN SEQUENCE"/>
    <property type="match status" value="1"/>
</dbReference>
<organism evidence="8 9">
    <name type="scientific">Nematostella vectensis</name>
    <name type="common">Starlet sea anemone</name>
    <dbReference type="NCBI Taxonomy" id="45351"/>
    <lineage>
        <taxon>Eukaryota</taxon>
        <taxon>Metazoa</taxon>
        <taxon>Cnidaria</taxon>
        <taxon>Anthozoa</taxon>
        <taxon>Hexacorallia</taxon>
        <taxon>Actiniaria</taxon>
        <taxon>Edwardsiidae</taxon>
        <taxon>Nematostella</taxon>
    </lineage>
</organism>
<dbReference type="GO" id="GO:0006508">
    <property type="term" value="P:proteolysis"/>
    <property type="evidence" value="ECO:0000318"/>
    <property type="project" value="GO_Central"/>
</dbReference>
<dbReference type="STRING" id="45351.A7SNS8"/>
<dbReference type="InParanoid" id="A7SNS8"/>
<dbReference type="InterPro" id="IPR024079">
    <property type="entry name" value="MetalloPept_cat_dom_sf"/>
</dbReference>
<dbReference type="Pfam" id="PF05572">
    <property type="entry name" value="Peptidase_M43"/>
    <property type="match status" value="1"/>
</dbReference>
<dbReference type="InterPro" id="IPR008754">
    <property type="entry name" value="Peptidase_M43"/>
</dbReference>
<dbReference type="InterPro" id="IPR036116">
    <property type="entry name" value="FN3_sf"/>
</dbReference>
<keyword evidence="4" id="KW-1015">Disulfide bond</keyword>
<keyword evidence="5" id="KW-0325">Glycoprotein</keyword>
<dbReference type="GO" id="GO:0007166">
    <property type="term" value="P:cell surface receptor signaling pathway"/>
    <property type="evidence" value="ECO:0000318"/>
    <property type="project" value="GO_Central"/>
</dbReference>
<dbReference type="EMBL" id="DS469723">
    <property type="protein sequence ID" value="EDO34671.1"/>
    <property type="molecule type" value="Genomic_DNA"/>
</dbReference>
<keyword evidence="3" id="KW-0677">Repeat</keyword>
<dbReference type="InterPro" id="IPR000436">
    <property type="entry name" value="Sushi_SCR_CCP_dom"/>
</dbReference>
<dbReference type="InterPro" id="IPR003961">
    <property type="entry name" value="FN3_dom"/>
</dbReference>
<keyword evidence="6" id="KW-0768">Sushi</keyword>
<evidence type="ECO:0000259" key="7">
    <source>
        <dbReference type="PROSITE" id="PS50923"/>
    </source>
</evidence>
<proteinExistence type="inferred from homology"/>
<keyword evidence="2" id="KW-0732">Signal</keyword>
<evidence type="ECO:0000313" key="8">
    <source>
        <dbReference type="EMBL" id="EDO34671.1"/>
    </source>
</evidence>
<reference evidence="8 9" key="1">
    <citation type="journal article" date="2007" name="Science">
        <title>Sea anemone genome reveals ancestral eumetazoan gene repertoire and genomic organization.</title>
        <authorList>
            <person name="Putnam N.H."/>
            <person name="Srivastava M."/>
            <person name="Hellsten U."/>
            <person name="Dirks B."/>
            <person name="Chapman J."/>
            <person name="Salamov A."/>
            <person name="Terry A."/>
            <person name="Shapiro H."/>
            <person name="Lindquist E."/>
            <person name="Kapitonov V.V."/>
            <person name="Jurka J."/>
            <person name="Genikhovich G."/>
            <person name="Grigoriev I.V."/>
            <person name="Lucas S.M."/>
            <person name="Steele R.E."/>
            <person name="Finnerty J.R."/>
            <person name="Technau U."/>
            <person name="Martindale M.Q."/>
            <person name="Rokhsar D.S."/>
        </authorList>
    </citation>
    <scope>NUCLEOTIDE SEQUENCE [LARGE SCALE GENOMIC DNA]</scope>
    <source>
        <strain evidence="9">CH2 X CH6</strain>
    </source>
</reference>
<evidence type="ECO:0000256" key="2">
    <source>
        <dbReference type="ARBA" id="ARBA00022729"/>
    </source>
</evidence>
<dbReference type="OMA" id="IWITYIS"/>
<sequence length="1459" mass="163036">VKIPSREFTIEFWVRPEGGQHSPVPILGLYDLCSSESKDRGWRIGLVEKAPEKSVRLFYSLRTARSNRNTTLLSDRRVEPHHWVHVAGTYDGRYMKFYINQAKVGVSSDQKGHVFASPLISESCEVIEAGGERRMLTYFRGSIDQVKFWSVPRTHKEISEEVFGKKTNPANLIFVEDFSGIGNKILSWLTITETAPEIVESTIPSDKHDLALVRPPCGSTVCDNPEVVRSYVNNTHLRQHKTLRFRVINVMNDDGSDPIVSKAQIRHQTKTLNDAFSVWNITWEMHEVEVRNTSLRGKTVLFMCSPSEIGDMRCNKDYCNLPITGYDGGDCIEGGYNKCDPAKRGNGQCDPECNRHDHAWDYGDCCDPSITLTDKTCFDPTSLYRAYLSLKEYKELLNFDNARFLNVYFKQCGDNCDETFQGTATFPWENTVHSVLGGVLINPGYFGQKGHSNSIIHEFGHALGLWHVHRGVTELKCTDECHETFPSMELGDLCSDTNPTPLNKKCRDPALKRNDMVCGRKYFRDTPFRNYMSYADDSCTNSFTPQQAARMHCYADFIFQSWQAQKTGPSFIPIPPRVTSETPGSVSIAWIPPLGTGGANAMNMCHLCAKDDILEQYAVTAFSPIKENRPNGYWAPQQALGAPDAKRCVLDPKAWNPMQKAPRSCPNCYIELGFKEAIIPTELSIWVTWHPKNGISDIWLIFFDGTHESLGNATAQCDSPLTMAVRTHKKVVRVRIYTYTSIDAVKLTSSVSHPNCRRCKPVHYLVSRDPPFLDGQEQVTKTTGLRDSSVKQGQSYTYTVRAVTSSGLKSPPSPPLTYTPKRGFCGDGRVDEKAGEECDDGNVRDGDGCNMQCKKEDVFHCEGHPSLCYRHDGDGVCEEFERMYSIRDCGFYTPEGFLDQWARNASANPDYQLPECPASRVIGPPVRDLVCKPDPDLSVAWAPCGHYFADSDYWLQVTFEHAVVPAAVLVYLASDGRAGPAYDEFVKTIEVDLYDTEGNIHESGSKEVSLSCKTNPAVVHIRHDMTMKFYYSRKVRLTSKSYMVAIAGVTLRSLTSLDPVALAGCGPDELYNPRTQRCHKYNCDKPKCPPLLVKRATVKCEGDKEGQRCVVTCAKGYRPRRPFKMLCLHGKWRGAVDKCVPVDCGIPKIPNAKANCPKGTKFGSTCVFRCVPNAKMTGLEHSITCEDDGKWSAQQSFCIMTCAVPPIPPNALAISGTCIGEKGKYKAWVSCKFRCKTRFRLQVSKDAPSKKVLKVRCTKEGTWTLNSHCVPITCPAPPPYLRYWYNCTHGDAMGSLCTSSCPDAKSHQIKCGGNGYWSSPFMKCKTAGSCGVPPQIPGLKFTCSAYSLKATCKVTCTAKNYDAVVKVIRVGKEDIWGVSIACDSKLKWEPDPMLITCLKECRKDIGDGWCDEKNNNQHCRWDGGDCCASTTKDRMVRRSPPHCGKACDCLDPSALENRR</sequence>
<dbReference type="SMART" id="SM00004">
    <property type="entry name" value="NL"/>
    <property type="match status" value="2"/>
</dbReference>
<dbReference type="Gene3D" id="4.10.470.20">
    <property type="match status" value="1"/>
</dbReference>
<dbReference type="PANTHER" id="PTHR46130">
    <property type="entry name" value="LAMGL DOMAIN-CONTAINING PROTEIN"/>
    <property type="match status" value="1"/>
</dbReference>
<evidence type="ECO:0000256" key="6">
    <source>
        <dbReference type="PROSITE-ProRule" id="PRU00302"/>
    </source>
</evidence>
<comment type="similarity">
    <text evidence="1">Belongs to the peptidase M43B family.</text>
</comment>
<dbReference type="CDD" id="cd00033">
    <property type="entry name" value="CCP"/>
    <property type="match status" value="3"/>
</dbReference>
<dbReference type="InterPro" id="IPR000800">
    <property type="entry name" value="Notch_dom"/>
</dbReference>
<dbReference type="SUPFAM" id="SSF55486">
    <property type="entry name" value="Metalloproteases ('zincins'), catalytic domain"/>
    <property type="match status" value="1"/>
</dbReference>
<name>A7SNS8_NEMVE</name>
<evidence type="ECO:0000256" key="5">
    <source>
        <dbReference type="ARBA" id="ARBA00023180"/>
    </source>
</evidence>
<keyword evidence="9" id="KW-1185">Reference proteome</keyword>
<dbReference type="Gene3D" id="3.40.390.10">
    <property type="entry name" value="Collagenase (Catalytic Domain)"/>
    <property type="match status" value="1"/>
</dbReference>
<feature type="domain" description="Sushi" evidence="7">
    <location>
        <begin position="1142"/>
        <end position="1200"/>
    </location>
</feature>
<dbReference type="Pfam" id="PF00084">
    <property type="entry name" value="Sushi"/>
    <property type="match status" value="3"/>
</dbReference>
<evidence type="ECO:0000256" key="4">
    <source>
        <dbReference type="ARBA" id="ARBA00023157"/>
    </source>
</evidence>
<dbReference type="SMART" id="SM00032">
    <property type="entry name" value="CCP"/>
    <property type="match status" value="5"/>
</dbReference>
<dbReference type="Gene3D" id="2.10.70.10">
    <property type="entry name" value="Complement Module, domain 1"/>
    <property type="match status" value="2"/>
</dbReference>
<dbReference type="Pfam" id="PF25900">
    <property type="entry name" value="PAPPA"/>
    <property type="match status" value="1"/>
</dbReference>
<dbReference type="PhylomeDB" id="A7SNS8"/>
<dbReference type="SMART" id="SM00560">
    <property type="entry name" value="LamGL"/>
    <property type="match status" value="1"/>
</dbReference>
<dbReference type="eggNOG" id="ENOG502QQ7Z">
    <property type="taxonomic scope" value="Eukaryota"/>
</dbReference>
<evidence type="ECO:0000256" key="3">
    <source>
        <dbReference type="ARBA" id="ARBA00022737"/>
    </source>
</evidence>
<dbReference type="Pfam" id="PF13385">
    <property type="entry name" value="Laminin_G_3"/>
    <property type="match status" value="1"/>
</dbReference>
<feature type="non-terminal residue" evidence="8">
    <location>
        <position position="1"/>
    </location>
</feature>
<gene>
    <name evidence="8" type="ORF">NEMVEDRAFT_v1g10113</name>
</gene>
<dbReference type="SUPFAM" id="SSF49899">
    <property type="entry name" value="Concanavalin A-like lectins/glucanases"/>
    <property type="match status" value="1"/>
</dbReference>
<feature type="non-terminal residue" evidence="8">
    <location>
        <position position="1459"/>
    </location>
</feature>
<dbReference type="InterPro" id="IPR043543">
    <property type="entry name" value="PAPPA/PAPPA2"/>
</dbReference>
<dbReference type="HOGENOM" id="CLU_002636_2_0_1"/>
<protein>
    <recommendedName>
        <fullName evidence="7">Sushi domain-containing protein</fullName>
    </recommendedName>
</protein>
<dbReference type="InterPro" id="IPR011936">
    <property type="entry name" value="Myxo_disulph_rpt"/>
</dbReference>
<dbReference type="InterPro" id="IPR013320">
    <property type="entry name" value="ConA-like_dom_sf"/>
</dbReference>
<dbReference type="InterPro" id="IPR006558">
    <property type="entry name" value="LamG-like"/>
</dbReference>
<dbReference type="Pfam" id="PF00066">
    <property type="entry name" value="Notch"/>
    <property type="match status" value="1"/>
</dbReference>
<evidence type="ECO:0000313" key="9">
    <source>
        <dbReference type="Proteomes" id="UP000001593"/>
    </source>
</evidence>
<dbReference type="CDD" id="cd00063">
    <property type="entry name" value="FN3"/>
    <property type="match status" value="1"/>
</dbReference>
<dbReference type="SUPFAM" id="SSF57535">
    <property type="entry name" value="Complement control module/SCR domain"/>
    <property type="match status" value="4"/>
</dbReference>
<comment type="caution">
    <text evidence="6">Lacks conserved residue(s) required for the propagation of feature annotation.</text>
</comment>
<feature type="domain" description="Sushi" evidence="7">
    <location>
        <begin position="1272"/>
        <end position="1326"/>
    </location>
</feature>
<evidence type="ECO:0000256" key="1">
    <source>
        <dbReference type="ARBA" id="ARBA00008721"/>
    </source>
</evidence>
<dbReference type="GO" id="GO:0005615">
    <property type="term" value="C:extracellular space"/>
    <property type="evidence" value="ECO:0000318"/>
    <property type="project" value="GO_Central"/>
</dbReference>
<dbReference type="PROSITE" id="PS50923">
    <property type="entry name" value="SUSHI"/>
    <property type="match status" value="2"/>
</dbReference>
<dbReference type="NCBIfam" id="TIGR02232">
    <property type="entry name" value="myxo_disulf_rpt"/>
    <property type="match status" value="1"/>
</dbReference>
<accession>A7SNS8</accession>